<gene>
    <name evidence="1" type="ORF">METZ01_LOCUS151236</name>
</gene>
<dbReference type="AlphaFoldDB" id="A0A382ABD1"/>
<organism evidence="1">
    <name type="scientific">marine metagenome</name>
    <dbReference type="NCBI Taxonomy" id="408172"/>
    <lineage>
        <taxon>unclassified sequences</taxon>
        <taxon>metagenomes</taxon>
        <taxon>ecological metagenomes</taxon>
    </lineage>
</organism>
<reference evidence="1" key="1">
    <citation type="submission" date="2018-05" db="EMBL/GenBank/DDBJ databases">
        <authorList>
            <person name="Lanie J.A."/>
            <person name="Ng W.-L."/>
            <person name="Kazmierczak K.M."/>
            <person name="Andrzejewski T.M."/>
            <person name="Davidsen T.M."/>
            <person name="Wayne K.J."/>
            <person name="Tettelin H."/>
            <person name="Glass J.I."/>
            <person name="Rusch D."/>
            <person name="Podicherti R."/>
            <person name="Tsui H.-C.T."/>
            <person name="Winkler M.E."/>
        </authorList>
    </citation>
    <scope>NUCLEOTIDE SEQUENCE</scope>
</reference>
<name>A0A382ABD1_9ZZZZ</name>
<accession>A0A382ABD1</accession>
<protein>
    <submittedName>
        <fullName evidence="1">Uncharacterized protein</fullName>
    </submittedName>
</protein>
<dbReference type="EMBL" id="UINC01024547">
    <property type="protein sequence ID" value="SVA98382.1"/>
    <property type="molecule type" value="Genomic_DNA"/>
</dbReference>
<proteinExistence type="predicted"/>
<sequence length="52" mass="5843">MPEFIGNNGQAWRITLAVVGKISPPEHQRLQGYHEFPGNNSGRMRVYFVAGN</sequence>
<evidence type="ECO:0000313" key="1">
    <source>
        <dbReference type="EMBL" id="SVA98382.1"/>
    </source>
</evidence>